<feature type="compositionally biased region" description="Basic and acidic residues" evidence="4">
    <location>
        <begin position="365"/>
        <end position="377"/>
    </location>
</feature>
<keyword evidence="2" id="KW-0677">Repeat</keyword>
<gene>
    <name evidence="5" type="ORF">FHETE_8521</name>
</gene>
<dbReference type="EMBL" id="JAAGWQ010000181">
    <property type="protein sequence ID" value="KAF5661287.1"/>
    <property type="molecule type" value="Genomic_DNA"/>
</dbReference>
<keyword evidence="6" id="KW-1185">Reference proteome</keyword>
<evidence type="ECO:0000256" key="4">
    <source>
        <dbReference type="SAM" id="MobiDB-lite"/>
    </source>
</evidence>
<evidence type="ECO:0000256" key="3">
    <source>
        <dbReference type="PROSITE-ProRule" id="PRU00221"/>
    </source>
</evidence>
<proteinExistence type="predicted"/>
<dbReference type="PROSITE" id="PS00678">
    <property type="entry name" value="WD_REPEATS_1"/>
    <property type="match status" value="1"/>
</dbReference>
<dbReference type="InterPro" id="IPR001680">
    <property type="entry name" value="WD40_rpt"/>
</dbReference>
<feature type="repeat" description="WD" evidence="3">
    <location>
        <begin position="120"/>
        <end position="163"/>
    </location>
</feature>
<feature type="region of interest" description="Disordered" evidence="4">
    <location>
        <begin position="365"/>
        <end position="396"/>
    </location>
</feature>
<dbReference type="SMART" id="SM00320">
    <property type="entry name" value="WD40"/>
    <property type="match status" value="6"/>
</dbReference>
<evidence type="ECO:0000313" key="5">
    <source>
        <dbReference type="EMBL" id="KAF5661287.1"/>
    </source>
</evidence>
<organism evidence="5 6">
    <name type="scientific">Fusarium heterosporum</name>
    <dbReference type="NCBI Taxonomy" id="42747"/>
    <lineage>
        <taxon>Eukaryota</taxon>
        <taxon>Fungi</taxon>
        <taxon>Dikarya</taxon>
        <taxon>Ascomycota</taxon>
        <taxon>Pezizomycotina</taxon>
        <taxon>Sordariomycetes</taxon>
        <taxon>Hypocreomycetidae</taxon>
        <taxon>Hypocreales</taxon>
        <taxon>Nectriaceae</taxon>
        <taxon>Fusarium</taxon>
        <taxon>Fusarium heterosporum species complex</taxon>
    </lineage>
</organism>
<dbReference type="PANTHER" id="PTHR19848:SF8">
    <property type="entry name" value="F-BOX AND WD REPEAT DOMAIN CONTAINING 7"/>
    <property type="match status" value="1"/>
</dbReference>
<evidence type="ECO:0000256" key="2">
    <source>
        <dbReference type="ARBA" id="ARBA00022737"/>
    </source>
</evidence>
<dbReference type="AlphaFoldDB" id="A0A8H5T124"/>
<dbReference type="PANTHER" id="PTHR19848">
    <property type="entry name" value="WD40 REPEAT PROTEIN"/>
    <property type="match status" value="1"/>
</dbReference>
<dbReference type="InterPro" id="IPR019775">
    <property type="entry name" value="WD40_repeat_CS"/>
</dbReference>
<evidence type="ECO:0000313" key="6">
    <source>
        <dbReference type="Proteomes" id="UP000567885"/>
    </source>
</evidence>
<feature type="compositionally biased region" description="Acidic residues" evidence="4">
    <location>
        <begin position="384"/>
        <end position="396"/>
    </location>
</feature>
<sequence>MQSANRNNFFETDAVHVERERKAAKAGNKNGDPIVMKSKILAVVSDPASPLTSVFIAESAGAVRQINLETSETKTTYRGPVAPVTCLATGGQDKKTVFAGSWDKDIWSWDIETVKLGRKFSGHTDFVKTILCANISGKHLLISGGADKKIFVWDIDSGKRLHTLQDPTTTMLAVQHLAIDPLLSNDTSVVFASASSDPHIRRWKITLDSYEQLPESFSDRPDAERLTIQEHETSIYRLFYDQTSEDLDLWTASADGTVKCLARSRNFVADDSFTHGDYVRGVLVTDQWVITAGRNEDVKVWDRSSGKIYCTLVGHYEEITDIVLLLDSECTPRKVCSVSIDGTVRTWPLAKSELDEVIVKIQKAAEPKEEDKEEGEKGGNVLTAEEESELAELMDD</sequence>
<dbReference type="InterPro" id="IPR036322">
    <property type="entry name" value="WD40_repeat_dom_sf"/>
</dbReference>
<accession>A0A8H5T124</accession>
<evidence type="ECO:0000256" key="1">
    <source>
        <dbReference type="ARBA" id="ARBA00022574"/>
    </source>
</evidence>
<dbReference type="OrthoDB" id="6262491at2759"/>
<dbReference type="SUPFAM" id="SSF50978">
    <property type="entry name" value="WD40 repeat-like"/>
    <property type="match status" value="1"/>
</dbReference>
<keyword evidence="1 3" id="KW-0853">WD repeat</keyword>
<dbReference type="Gene3D" id="2.130.10.10">
    <property type="entry name" value="YVTN repeat-like/Quinoprotein amine dehydrogenase"/>
    <property type="match status" value="2"/>
</dbReference>
<protein>
    <submittedName>
        <fullName evidence="5">Transcriptional repressor rco-1</fullName>
    </submittedName>
</protein>
<dbReference type="InterPro" id="IPR015943">
    <property type="entry name" value="WD40/YVTN_repeat-like_dom_sf"/>
</dbReference>
<reference evidence="5 6" key="1">
    <citation type="submission" date="2020-05" db="EMBL/GenBank/DDBJ databases">
        <title>Identification and distribution of gene clusters putatively required for synthesis of sphingolipid metabolism inhibitors in phylogenetically diverse species of the filamentous fungus Fusarium.</title>
        <authorList>
            <person name="Kim H.-S."/>
            <person name="Busman M."/>
            <person name="Brown D.W."/>
            <person name="Divon H."/>
            <person name="Uhlig S."/>
            <person name="Proctor R.H."/>
        </authorList>
    </citation>
    <scope>NUCLEOTIDE SEQUENCE [LARGE SCALE GENOMIC DNA]</scope>
    <source>
        <strain evidence="5 6">NRRL 20693</strain>
    </source>
</reference>
<comment type="caution">
    <text evidence="5">The sequence shown here is derived from an EMBL/GenBank/DDBJ whole genome shotgun (WGS) entry which is preliminary data.</text>
</comment>
<name>A0A8H5T124_FUSHE</name>
<dbReference type="Proteomes" id="UP000567885">
    <property type="component" value="Unassembled WGS sequence"/>
</dbReference>
<dbReference type="PROSITE" id="PS50082">
    <property type="entry name" value="WD_REPEATS_2"/>
    <property type="match status" value="1"/>
</dbReference>
<dbReference type="Pfam" id="PF00400">
    <property type="entry name" value="WD40"/>
    <property type="match status" value="2"/>
</dbReference>